<dbReference type="EMBL" id="JAYMYQ010000011">
    <property type="protein sequence ID" value="KAK7306829.1"/>
    <property type="molecule type" value="Genomic_DNA"/>
</dbReference>
<gene>
    <name evidence="1" type="ORF">VNO77_44789</name>
</gene>
<proteinExistence type="predicted"/>
<sequence>MLWVMSKRTAISSDPLQGARTWKFGGIDREGQCPFYGVHQLSSQKRNLNHPPGSTGHLSHHLESKYTDLDLYIHPHKHNEFLVSILALHLHPSCDSMANLNELRNMSDAGWRTLKLHWRESHVDADVDLFNICFEGPARRKKKEANIPCKPMHKMADHMHFSCILGSSHNRAFSTNASLFFCCAHMRITFDLEWAAQELGWAAPNFVPLGAYSLVFGLPLI</sequence>
<evidence type="ECO:0000313" key="2">
    <source>
        <dbReference type="Proteomes" id="UP001367508"/>
    </source>
</evidence>
<name>A0AAN9PQR8_CANGL</name>
<dbReference type="Proteomes" id="UP001367508">
    <property type="component" value="Unassembled WGS sequence"/>
</dbReference>
<accession>A0AAN9PQR8</accession>
<keyword evidence="2" id="KW-1185">Reference proteome</keyword>
<reference evidence="1 2" key="1">
    <citation type="submission" date="2024-01" db="EMBL/GenBank/DDBJ databases">
        <title>The genomes of 5 underutilized Papilionoideae crops provide insights into root nodulation and disease resistanc.</title>
        <authorList>
            <person name="Jiang F."/>
        </authorList>
    </citation>
    <scope>NUCLEOTIDE SEQUENCE [LARGE SCALE GENOMIC DNA]</scope>
    <source>
        <strain evidence="1">LVBAO_FW01</strain>
        <tissue evidence="1">Leaves</tissue>
    </source>
</reference>
<comment type="caution">
    <text evidence="1">The sequence shown here is derived from an EMBL/GenBank/DDBJ whole genome shotgun (WGS) entry which is preliminary data.</text>
</comment>
<protein>
    <submittedName>
        <fullName evidence="1">Uncharacterized protein</fullName>
    </submittedName>
</protein>
<dbReference type="AlphaFoldDB" id="A0AAN9PQR8"/>
<evidence type="ECO:0000313" key="1">
    <source>
        <dbReference type="EMBL" id="KAK7306829.1"/>
    </source>
</evidence>
<organism evidence="1 2">
    <name type="scientific">Canavalia gladiata</name>
    <name type="common">Sword bean</name>
    <name type="synonym">Dolichos gladiatus</name>
    <dbReference type="NCBI Taxonomy" id="3824"/>
    <lineage>
        <taxon>Eukaryota</taxon>
        <taxon>Viridiplantae</taxon>
        <taxon>Streptophyta</taxon>
        <taxon>Embryophyta</taxon>
        <taxon>Tracheophyta</taxon>
        <taxon>Spermatophyta</taxon>
        <taxon>Magnoliopsida</taxon>
        <taxon>eudicotyledons</taxon>
        <taxon>Gunneridae</taxon>
        <taxon>Pentapetalae</taxon>
        <taxon>rosids</taxon>
        <taxon>fabids</taxon>
        <taxon>Fabales</taxon>
        <taxon>Fabaceae</taxon>
        <taxon>Papilionoideae</taxon>
        <taxon>50 kb inversion clade</taxon>
        <taxon>NPAAA clade</taxon>
        <taxon>indigoferoid/millettioid clade</taxon>
        <taxon>Phaseoleae</taxon>
        <taxon>Canavalia</taxon>
    </lineage>
</organism>